<feature type="transmembrane region" description="Helical" evidence="7">
    <location>
        <begin position="160"/>
        <end position="177"/>
    </location>
</feature>
<accession>A0A644VAV5</accession>
<feature type="transmembrane region" description="Helical" evidence="7">
    <location>
        <begin position="64"/>
        <end position="81"/>
    </location>
</feature>
<feature type="transmembrane region" description="Helical" evidence="7">
    <location>
        <begin position="133"/>
        <end position="153"/>
    </location>
</feature>
<name>A0A644VAV5_9ZZZZ</name>
<reference evidence="8" key="1">
    <citation type="submission" date="2019-08" db="EMBL/GenBank/DDBJ databases">
        <authorList>
            <person name="Kucharzyk K."/>
            <person name="Murdoch R.W."/>
            <person name="Higgins S."/>
            <person name="Loffler F."/>
        </authorList>
    </citation>
    <scope>NUCLEOTIDE SEQUENCE</scope>
</reference>
<dbReference type="EMBL" id="VSSQ01000259">
    <property type="protein sequence ID" value="MPL88499.1"/>
    <property type="molecule type" value="Genomic_DNA"/>
</dbReference>
<dbReference type="NCBIfam" id="TIGR01528">
    <property type="entry name" value="NMN_trans_PnuC"/>
    <property type="match status" value="1"/>
</dbReference>
<dbReference type="PANTHER" id="PTHR36122">
    <property type="entry name" value="NICOTINAMIDE RIBOSIDE TRANSPORTER PNUC"/>
    <property type="match status" value="1"/>
</dbReference>
<gene>
    <name evidence="8" type="primary">pnuC_5</name>
    <name evidence="8" type="ORF">SDC9_34522</name>
</gene>
<dbReference type="InterPro" id="IPR006419">
    <property type="entry name" value="NMN_transpt_PnuC"/>
</dbReference>
<protein>
    <submittedName>
        <fullName evidence="8">Nicotinamide riboside transporter PnuC</fullName>
    </submittedName>
</protein>
<evidence type="ECO:0000256" key="3">
    <source>
        <dbReference type="ARBA" id="ARBA00022475"/>
    </source>
</evidence>
<comment type="caution">
    <text evidence="8">The sequence shown here is derived from an EMBL/GenBank/DDBJ whole genome shotgun (WGS) entry which is preliminary data.</text>
</comment>
<keyword evidence="5 7" id="KW-1133">Transmembrane helix</keyword>
<evidence type="ECO:0000313" key="8">
    <source>
        <dbReference type="EMBL" id="MPL88499.1"/>
    </source>
</evidence>
<comment type="subcellular location">
    <subcellularLocation>
        <location evidence="1">Cell membrane</location>
        <topology evidence="1">Multi-pass membrane protein</topology>
    </subcellularLocation>
</comment>
<keyword evidence="4 7" id="KW-0812">Transmembrane</keyword>
<sequence length="210" mass="24556">MLDFWDIFTDNLSDTTWMEFVAVILGIASVWYARRENILVYPTGIVSVLIFVFICFNARLYADAGINLFYFGMSVYGWYNWTRPAGNSGQLAISVNSLKQQWTGIGLTVISYWAILGLIWLFNYDDTVYMQSYVPWTDSFTTSVFLVGMLLMARKKVENWAYWIIGDVISIPLYFMKGLVFTSFQYLVFLIIAVMGLIEWRRRYRNQQLQ</sequence>
<evidence type="ECO:0000256" key="1">
    <source>
        <dbReference type="ARBA" id="ARBA00004651"/>
    </source>
</evidence>
<keyword evidence="3" id="KW-1003">Cell membrane</keyword>
<dbReference type="PANTHER" id="PTHR36122:SF2">
    <property type="entry name" value="NICOTINAMIDE RIBOSIDE TRANSPORTER PNUC"/>
    <property type="match status" value="1"/>
</dbReference>
<proteinExistence type="predicted"/>
<keyword evidence="6 7" id="KW-0472">Membrane</keyword>
<feature type="transmembrane region" description="Helical" evidence="7">
    <location>
        <begin position="39"/>
        <end position="58"/>
    </location>
</feature>
<feature type="transmembrane region" description="Helical" evidence="7">
    <location>
        <begin position="183"/>
        <end position="200"/>
    </location>
</feature>
<dbReference type="GO" id="GO:0005886">
    <property type="term" value="C:plasma membrane"/>
    <property type="evidence" value="ECO:0007669"/>
    <property type="project" value="UniProtKB-SubCell"/>
</dbReference>
<feature type="transmembrane region" description="Helical" evidence="7">
    <location>
        <begin position="15"/>
        <end position="32"/>
    </location>
</feature>
<evidence type="ECO:0000256" key="5">
    <source>
        <dbReference type="ARBA" id="ARBA00022989"/>
    </source>
</evidence>
<evidence type="ECO:0000256" key="7">
    <source>
        <dbReference type="SAM" id="Phobius"/>
    </source>
</evidence>
<keyword evidence="2" id="KW-0813">Transport</keyword>
<evidence type="ECO:0000256" key="4">
    <source>
        <dbReference type="ARBA" id="ARBA00022692"/>
    </source>
</evidence>
<dbReference type="AlphaFoldDB" id="A0A644VAV5"/>
<evidence type="ECO:0000256" key="6">
    <source>
        <dbReference type="ARBA" id="ARBA00023136"/>
    </source>
</evidence>
<feature type="transmembrane region" description="Helical" evidence="7">
    <location>
        <begin position="102"/>
        <end position="121"/>
    </location>
</feature>
<dbReference type="Pfam" id="PF04973">
    <property type="entry name" value="NMN_transporter"/>
    <property type="match status" value="1"/>
</dbReference>
<evidence type="ECO:0000256" key="2">
    <source>
        <dbReference type="ARBA" id="ARBA00022448"/>
    </source>
</evidence>
<organism evidence="8">
    <name type="scientific">bioreactor metagenome</name>
    <dbReference type="NCBI Taxonomy" id="1076179"/>
    <lineage>
        <taxon>unclassified sequences</taxon>
        <taxon>metagenomes</taxon>
        <taxon>ecological metagenomes</taxon>
    </lineage>
</organism>
<dbReference type="GO" id="GO:0034257">
    <property type="term" value="F:nicotinamide riboside transmembrane transporter activity"/>
    <property type="evidence" value="ECO:0007669"/>
    <property type="project" value="InterPro"/>
</dbReference>